<dbReference type="InterPro" id="IPR029060">
    <property type="entry name" value="PIN-like_dom_sf"/>
</dbReference>
<evidence type="ECO:0000313" key="1">
    <source>
        <dbReference type="EMBL" id="EFB34492.1"/>
    </source>
</evidence>
<dbReference type="HOGENOM" id="CLU_129890_1_0_10"/>
<evidence type="ECO:0000313" key="2">
    <source>
        <dbReference type="Proteomes" id="UP000004477"/>
    </source>
</evidence>
<comment type="caution">
    <text evidence="1">The sequence shown here is derived from an EMBL/GenBank/DDBJ whole genome shotgun (WGS) entry which is preliminary data.</text>
</comment>
<dbReference type="AlphaFoldDB" id="D1PFB9"/>
<dbReference type="GeneID" id="69850351"/>
<organism evidence="1 2">
    <name type="scientific">Segatella copri DSM 18205</name>
    <dbReference type="NCBI Taxonomy" id="537011"/>
    <lineage>
        <taxon>Bacteria</taxon>
        <taxon>Pseudomonadati</taxon>
        <taxon>Bacteroidota</taxon>
        <taxon>Bacteroidia</taxon>
        <taxon>Bacteroidales</taxon>
        <taxon>Prevotellaceae</taxon>
        <taxon>Segatella</taxon>
    </lineage>
</organism>
<dbReference type="Pfam" id="PF01850">
    <property type="entry name" value="PIN"/>
    <property type="match status" value="1"/>
</dbReference>
<dbReference type="RefSeq" id="WP_006848608.1">
    <property type="nucleotide sequence ID" value="NZ_CP085933.1"/>
</dbReference>
<dbReference type="PaxDb" id="537011-PREVCOP_05926"/>
<dbReference type="PANTHER" id="PTHR36173:SF2">
    <property type="entry name" value="RIBONUCLEASE VAPC16"/>
    <property type="match status" value="1"/>
</dbReference>
<keyword evidence="2" id="KW-1185">Reference proteome</keyword>
<name>D1PFB9_9BACT</name>
<dbReference type="PANTHER" id="PTHR36173">
    <property type="entry name" value="RIBONUCLEASE VAPC16-RELATED"/>
    <property type="match status" value="1"/>
</dbReference>
<protein>
    <submittedName>
        <fullName evidence="1">Toxin-antitoxin system toxin component, PIN family</fullName>
    </submittedName>
</protein>
<proteinExistence type="predicted"/>
<sequence>MRLYLDTNILVFLLGDHQSLDKDVLGMIFDYSNTLYTSTTCVHELIHLFQIKKISWRNQKGRHINAEDILDSLLSMSITILPISEKNLQVYATLPFLKDHRDPFDRLIIAQAISDKATLISSDLKFQWYEKYGLTFIQNKIGFVSPERRYEAPTVARPPQM</sequence>
<dbReference type="InterPro" id="IPR041705">
    <property type="entry name" value="PIN_Sll0205"/>
</dbReference>
<dbReference type="CDD" id="cd09872">
    <property type="entry name" value="PIN_Sll0205-like"/>
    <property type="match status" value="1"/>
</dbReference>
<dbReference type="InterPro" id="IPR052919">
    <property type="entry name" value="TA_system_RNase"/>
</dbReference>
<dbReference type="InterPro" id="IPR002716">
    <property type="entry name" value="PIN_dom"/>
</dbReference>
<dbReference type="OrthoDB" id="9798990at2"/>
<dbReference type="EMBL" id="ACBX02000035">
    <property type="protein sequence ID" value="EFB34492.1"/>
    <property type="molecule type" value="Genomic_DNA"/>
</dbReference>
<dbReference type="Gene3D" id="3.40.50.1010">
    <property type="entry name" value="5'-nuclease"/>
    <property type="match status" value="1"/>
</dbReference>
<accession>D1PFB9</accession>
<dbReference type="SUPFAM" id="SSF88723">
    <property type="entry name" value="PIN domain-like"/>
    <property type="match status" value="1"/>
</dbReference>
<reference evidence="1" key="1">
    <citation type="submission" date="2009-11" db="EMBL/GenBank/DDBJ databases">
        <authorList>
            <person name="Weinstock G."/>
            <person name="Sodergren E."/>
            <person name="Clifton S."/>
            <person name="Fulton L."/>
            <person name="Fulton B."/>
            <person name="Courtney L."/>
            <person name="Fronick C."/>
            <person name="Harrison M."/>
            <person name="Strong C."/>
            <person name="Farmer C."/>
            <person name="Delahaunty K."/>
            <person name="Markovic C."/>
            <person name="Hall O."/>
            <person name="Minx P."/>
            <person name="Tomlinson C."/>
            <person name="Mitreva M."/>
            <person name="Nelson J."/>
            <person name="Hou S."/>
            <person name="Wollam A."/>
            <person name="Pepin K.H."/>
            <person name="Johnson M."/>
            <person name="Bhonagiri V."/>
            <person name="Nash W.E."/>
            <person name="Warren W."/>
            <person name="Chinwalla A."/>
            <person name="Mardis E.R."/>
            <person name="Wilson R.K."/>
        </authorList>
    </citation>
    <scope>NUCLEOTIDE SEQUENCE [LARGE SCALE GENOMIC DNA]</scope>
    <source>
        <strain evidence="1">DSM 18205</strain>
    </source>
</reference>
<dbReference type="Proteomes" id="UP000004477">
    <property type="component" value="Unassembled WGS sequence"/>
</dbReference>
<dbReference type="STRING" id="537011.PREVCOP_05926"/>
<gene>
    <name evidence="1" type="ORF">PREVCOP_05926</name>
</gene>